<dbReference type="PANTHER" id="PTHR16119">
    <property type="entry name" value="TRANSMEMBRANE PROTEIN 144"/>
    <property type="match status" value="1"/>
</dbReference>
<evidence type="ECO:0000313" key="7">
    <source>
        <dbReference type="Proteomes" id="UP000095287"/>
    </source>
</evidence>
<sequence>MSGMINTTTMIPDAGGLIASPAVGYIATIVSCAAFGFMFAPLRKFDCRDGFFVQWVECAVVFMFGFCINAIRDFPKFNLIACFGGFLYATGNVASVPIVDAVGIGLGMLIWGSIQVTVGWCVARFGLFGTTAQDVQNNAMNIAGLVLTLVSGVMFVFVKHDSKNTDVVKPVGATSTQEEREPIVTKKKAFFLGLAVFLGIFHGLMLTPLEYIQKNDPNASKNVLDYVFSYFSSVFFFSTVYFIAYCIFKKNRPYARAELILPSVGYGVLWSIGMTLFFISNHALLQVVSFPITTRLPAIIGAVTDVFLYRTITGKRNLFILTLAITIGVTGVVLVALSNQEL</sequence>
<dbReference type="PANTHER" id="PTHR16119:SF18">
    <property type="entry name" value="TRANSMEMBRANE PROTEIN 144 HOMOLOG"/>
    <property type="match status" value="1"/>
</dbReference>
<keyword evidence="4 6" id="KW-1133">Transmembrane helix</keyword>
<keyword evidence="5 6" id="KW-0472">Membrane</keyword>
<dbReference type="Proteomes" id="UP000095287">
    <property type="component" value="Unplaced"/>
</dbReference>
<evidence type="ECO:0000256" key="6">
    <source>
        <dbReference type="SAM" id="Phobius"/>
    </source>
</evidence>
<evidence type="ECO:0000256" key="2">
    <source>
        <dbReference type="ARBA" id="ARBA00005731"/>
    </source>
</evidence>
<protein>
    <submittedName>
        <fullName evidence="8">Transmembrane protein 144</fullName>
    </submittedName>
</protein>
<dbReference type="GO" id="GO:0016020">
    <property type="term" value="C:membrane"/>
    <property type="evidence" value="ECO:0007669"/>
    <property type="project" value="UniProtKB-SubCell"/>
</dbReference>
<dbReference type="InterPro" id="IPR012435">
    <property type="entry name" value="TMEM144"/>
</dbReference>
<feature type="transmembrane region" description="Helical" evidence="6">
    <location>
        <begin position="318"/>
        <end position="337"/>
    </location>
</feature>
<evidence type="ECO:0000256" key="4">
    <source>
        <dbReference type="ARBA" id="ARBA00022989"/>
    </source>
</evidence>
<feature type="transmembrane region" description="Helical" evidence="6">
    <location>
        <begin position="189"/>
        <end position="207"/>
    </location>
</feature>
<dbReference type="InterPro" id="IPR010651">
    <property type="entry name" value="Sugar_transport"/>
</dbReference>
<evidence type="ECO:0000313" key="8">
    <source>
        <dbReference type="WBParaSite" id="L893_g13738.t1"/>
    </source>
</evidence>
<accession>A0A1I7Y8K1</accession>
<feature type="transmembrane region" description="Helical" evidence="6">
    <location>
        <begin position="106"/>
        <end position="127"/>
    </location>
</feature>
<feature type="transmembrane region" description="Helical" evidence="6">
    <location>
        <begin position="227"/>
        <end position="247"/>
    </location>
</feature>
<proteinExistence type="inferred from homology"/>
<evidence type="ECO:0000256" key="5">
    <source>
        <dbReference type="ARBA" id="ARBA00023136"/>
    </source>
</evidence>
<comment type="subcellular location">
    <subcellularLocation>
        <location evidence="1">Membrane</location>
        <topology evidence="1">Multi-pass membrane protein</topology>
    </subcellularLocation>
</comment>
<dbReference type="Pfam" id="PF07857">
    <property type="entry name" value="TMEM144"/>
    <property type="match status" value="1"/>
</dbReference>
<dbReference type="WBParaSite" id="L893_g13738.t1">
    <property type="protein sequence ID" value="L893_g13738.t1"/>
    <property type="gene ID" value="L893_g13738"/>
</dbReference>
<feature type="transmembrane region" description="Helical" evidence="6">
    <location>
        <begin position="259"/>
        <end position="280"/>
    </location>
</feature>
<feature type="transmembrane region" description="Helical" evidence="6">
    <location>
        <begin position="52"/>
        <end position="71"/>
    </location>
</feature>
<keyword evidence="7" id="KW-1185">Reference proteome</keyword>
<name>A0A1I7Y8K1_9BILA</name>
<feature type="transmembrane region" description="Helical" evidence="6">
    <location>
        <begin position="22"/>
        <end position="40"/>
    </location>
</feature>
<organism evidence="7 8">
    <name type="scientific">Steinernema glaseri</name>
    <dbReference type="NCBI Taxonomy" id="37863"/>
    <lineage>
        <taxon>Eukaryota</taxon>
        <taxon>Metazoa</taxon>
        <taxon>Ecdysozoa</taxon>
        <taxon>Nematoda</taxon>
        <taxon>Chromadorea</taxon>
        <taxon>Rhabditida</taxon>
        <taxon>Tylenchina</taxon>
        <taxon>Panagrolaimomorpha</taxon>
        <taxon>Strongyloidoidea</taxon>
        <taxon>Steinernematidae</taxon>
        <taxon>Steinernema</taxon>
    </lineage>
</organism>
<keyword evidence="3 6" id="KW-0812">Transmembrane</keyword>
<feature type="transmembrane region" description="Helical" evidence="6">
    <location>
        <begin position="292"/>
        <end position="309"/>
    </location>
</feature>
<evidence type="ECO:0000256" key="1">
    <source>
        <dbReference type="ARBA" id="ARBA00004141"/>
    </source>
</evidence>
<comment type="similarity">
    <text evidence="2">Belongs to the TMEM144 family.</text>
</comment>
<feature type="transmembrane region" description="Helical" evidence="6">
    <location>
        <begin position="139"/>
        <end position="158"/>
    </location>
</feature>
<feature type="transmembrane region" description="Helical" evidence="6">
    <location>
        <begin position="77"/>
        <end position="99"/>
    </location>
</feature>
<reference evidence="8" key="1">
    <citation type="submission" date="2016-11" db="UniProtKB">
        <authorList>
            <consortium name="WormBaseParasite"/>
        </authorList>
    </citation>
    <scope>IDENTIFICATION</scope>
</reference>
<dbReference type="AlphaFoldDB" id="A0A1I7Y8K1"/>
<evidence type="ECO:0000256" key="3">
    <source>
        <dbReference type="ARBA" id="ARBA00022692"/>
    </source>
</evidence>
<dbReference type="GO" id="GO:0015144">
    <property type="term" value="F:carbohydrate transmembrane transporter activity"/>
    <property type="evidence" value="ECO:0007669"/>
    <property type="project" value="InterPro"/>
</dbReference>